<organism evidence="2 3">
    <name type="scientific">Micractinium conductrix</name>
    <dbReference type="NCBI Taxonomy" id="554055"/>
    <lineage>
        <taxon>Eukaryota</taxon>
        <taxon>Viridiplantae</taxon>
        <taxon>Chlorophyta</taxon>
        <taxon>core chlorophytes</taxon>
        <taxon>Trebouxiophyceae</taxon>
        <taxon>Chlorellales</taxon>
        <taxon>Chlorellaceae</taxon>
        <taxon>Chlorella clade</taxon>
        <taxon>Micractinium</taxon>
    </lineage>
</organism>
<reference evidence="2 3" key="1">
    <citation type="journal article" date="2018" name="Plant J.">
        <title>Genome sequences of Chlorella sorokiniana UTEX 1602 and Micractinium conductrix SAG 241.80: implications to maltose excretion by a green alga.</title>
        <authorList>
            <person name="Arriola M.B."/>
            <person name="Velmurugan N."/>
            <person name="Zhang Y."/>
            <person name="Plunkett M.H."/>
            <person name="Hondzo H."/>
            <person name="Barney B.M."/>
        </authorList>
    </citation>
    <scope>NUCLEOTIDE SEQUENCE [LARGE SCALE GENOMIC DNA]</scope>
    <source>
        <strain evidence="2 3">SAG 241.80</strain>
    </source>
</reference>
<dbReference type="Gene3D" id="2.170.270.10">
    <property type="entry name" value="SET domain"/>
    <property type="match status" value="1"/>
</dbReference>
<evidence type="ECO:0000313" key="2">
    <source>
        <dbReference type="EMBL" id="PSC71748.1"/>
    </source>
</evidence>
<dbReference type="AlphaFoldDB" id="A0A2P6VCD6"/>
<name>A0A2P6VCD6_9CHLO</name>
<sequence length="330" mass="34886">MLDTSAAVIGHAALLSPPDKQLPLADLLHRLRRTTHVPADALNVYSVAEDDPRVGLRGTKARGSAPSTWTSCRPAASWHSTRASGCPGLWKAAVGCYATECESWNPTELAGKDFGFQFDAKLTVRDYDLCLSALECGNATMRCNSPNLGPPGSQQQAEANAQVFELKVGGWTFPALFAVKAIHPGDEILYDYGPQYAAATADEMYTAVLEERQRSATSAAGGLMMTVPPSPGLLGAGSDFLRLLLGMRLLANCIITLLFHLPLPLAAATHIAVVLLTRNNAAYCSAELLAAPLAQERIAALVAVLDVSTLAMLPHGHALMAAADAAQRDA</sequence>
<dbReference type="GO" id="GO:0006508">
    <property type="term" value="P:proteolysis"/>
    <property type="evidence" value="ECO:0007669"/>
    <property type="project" value="UniProtKB-KW"/>
</dbReference>
<keyword evidence="1" id="KW-0812">Transmembrane</keyword>
<feature type="transmembrane region" description="Helical" evidence="1">
    <location>
        <begin position="249"/>
        <end position="276"/>
    </location>
</feature>
<gene>
    <name evidence="2" type="ORF">C2E20_4840</name>
</gene>
<dbReference type="OrthoDB" id="16287at2759"/>
<proteinExistence type="predicted"/>
<dbReference type="Proteomes" id="UP000239649">
    <property type="component" value="Unassembled WGS sequence"/>
</dbReference>
<evidence type="ECO:0000256" key="1">
    <source>
        <dbReference type="SAM" id="Phobius"/>
    </source>
</evidence>
<comment type="caution">
    <text evidence="2">The sequence shown here is derived from an EMBL/GenBank/DDBJ whole genome shotgun (WGS) entry which is preliminary data.</text>
</comment>
<protein>
    <submittedName>
        <fullName evidence="2">Inactive serine protease 54 isoform X2</fullName>
    </submittedName>
</protein>
<dbReference type="EMBL" id="LHPF02000013">
    <property type="protein sequence ID" value="PSC71748.1"/>
    <property type="molecule type" value="Genomic_DNA"/>
</dbReference>
<keyword evidence="1" id="KW-1133">Transmembrane helix</keyword>
<dbReference type="InterPro" id="IPR046341">
    <property type="entry name" value="SET_dom_sf"/>
</dbReference>
<dbReference type="CDD" id="cd08161">
    <property type="entry name" value="SET"/>
    <property type="match status" value="1"/>
</dbReference>
<keyword evidence="2" id="KW-0645">Protease</keyword>
<keyword evidence="3" id="KW-1185">Reference proteome</keyword>
<dbReference type="GO" id="GO:0008233">
    <property type="term" value="F:peptidase activity"/>
    <property type="evidence" value="ECO:0007669"/>
    <property type="project" value="UniProtKB-KW"/>
</dbReference>
<evidence type="ECO:0000313" key="3">
    <source>
        <dbReference type="Proteomes" id="UP000239649"/>
    </source>
</evidence>
<keyword evidence="2" id="KW-0378">Hydrolase</keyword>
<dbReference type="SUPFAM" id="SSF82199">
    <property type="entry name" value="SET domain"/>
    <property type="match status" value="1"/>
</dbReference>
<keyword evidence="1" id="KW-0472">Membrane</keyword>
<accession>A0A2P6VCD6</accession>